<feature type="repeat" description="NHL" evidence="2">
    <location>
        <begin position="121"/>
        <end position="153"/>
    </location>
</feature>
<evidence type="ECO:0000256" key="3">
    <source>
        <dbReference type="SAM" id="MobiDB-lite"/>
    </source>
</evidence>
<feature type="compositionally biased region" description="Basic and acidic residues" evidence="3">
    <location>
        <begin position="40"/>
        <end position="108"/>
    </location>
</feature>
<reference evidence="5 6" key="1">
    <citation type="submission" date="2019-02" db="EMBL/GenBank/DDBJ databases">
        <title>Deep-cultivation of Planctomycetes and their phenomic and genomic characterization uncovers novel biology.</title>
        <authorList>
            <person name="Wiegand S."/>
            <person name="Jogler M."/>
            <person name="Boedeker C."/>
            <person name="Pinto D."/>
            <person name="Vollmers J."/>
            <person name="Rivas-Marin E."/>
            <person name="Kohn T."/>
            <person name="Peeters S.H."/>
            <person name="Heuer A."/>
            <person name="Rast P."/>
            <person name="Oberbeckmann S."/>
            <person name="Bunk B."/>
            <person name="Jeske O."/>
            <person name="Meyerdierks A."/>
            <person name="Storesund J.E."/>
            <person name="Kallscheuer N."/>
            <person name="Luecker S."/>
            <person name="Lage O.M."/>
            <person name="Pohl T."/>
            <person name="Merkel B.J."/>
            <person name="Hornburger P."/>
            <person name="Mueller R.-W."/>
            <person name="Bruemmer F."/>
            <person name="Labrenz M."/>
            <person name="Spormann A.M."/>
            <person name="Op den Camp H."/>
            <person name="Overmann J."/>
            <person name="Amann R."/>
            <person name="Jetten M.S.M."/>
            <person name="Mascher T."/>
            <person name="Medema M.H."/>
            <person name="Devos D.P."/>
            <person name="Kaster A.-K."/>
            <person name="Ovreas L."/>
            <person name="Rohde M."/>
            <person name="Galperin M.Y."/>
            <person name="Jogler C."/>
        </authorList>
    </citation>
    <scope>NUCLEOTIDE SEQUENCE [LARGE SCALE GENOMIC DNA]</scope>
    <source>
        <strain evidence="5 6">Q31a</strain>
    </source>
</reference>
<evidence type="ECO:0000256" key="4">
    <source>
        <dbReference type="SAM" id="SignalP"/>
    </source>
</evidence>
<keyword evidence="1" id="KW-0677">Repeat</keyword>
<feature type="compositionally biased region" description="Low complexity" evidence="3">
    <location>
        <begin position="30"/>
        <end position="39"/>
    </location>
</feature>
<dbReference type="InterPro" id="IPR015943">
    <property type="entry name" value="WD40/YVTN_repeat-like_dom_sf"/>
</dbReference>
<dbReference type="KEGG" id="ahel:Q31a_18110"/>
<dbReference type="EMBL" id="CP036298">
    <property type="protein sequence ID" value="QDV23512.1"/>
    <property type="molecule type" value="Genomic_DNA"/>
</dbReference>
<organism evidence="5 6">
    <name type="scientific">Aureliella helgolandensis</name>
    <dbReference type="NCBI Taxonomy" id="2527968"/>
    <lineage>
        <taxon>Bacteria</taxon>
        <taxon>Pseudomonadati</taxon>
        <taxon>Planctomycetota</taxon>
        <taxon>Planctomycetia</taxon>
        <taxon>Pirellulales</taxon>
        <taxon>Pirellulaceae</taxon>
        <taxon>Aureliella</taxon>
    </lineage>
</organism>
<evidence type="ECO:0000256" key="2">
    <source>
        <dbReference type="PROSITE-ProRule" id="PRU00504"/>
    </source>
</evidence>
<evidence type="ECO:0000313" key="5">
    <source>
        <dbReference type="EMBL" id="QDV23512.1"/>
    </source>
</evidence>
<dbReference type="InterPro" id="IPR001258">
    <property type="entry name" value="NHL_repeat"/>
</dbReference>
<dbReference type="SUPFAM" id="SSF101898">
    <property type="entry name" value="NHL repeat"/>
    <property type="match status" value="1"/>
</dbReference>
<protein>
    <submittedName>
        <fullName evidence="5">NHL repeat protein</fullName>
    </submittedName>
</protein>
<dbReference type="Gene3D" id="2.130.10.10">
    <property type="entry name" value="YVTN repeat-like/Quinoprotein amine dehydrogenase"/>
    <property type="match status" value="1"/>
</dbReference>
<name>A0A518G4K4_9BACT</name>
<keyword evidence="4" id="KW-0732">Signal</keyword>
<evidence type="ECO:0000313" key="6">
    <source>
        <dbReference type="Proteomes" id="UP000318017"/>
    </source>
</evidence>
<gene>
    <name evidence="5" type="ORF">Q31a_18110</name>
</gene>
<dbReference type="AlphaFoldDB" id="A0A518G4K4"/>
<dbReference type="PROSITE" id="PS51125">
    <property type="entry name" value="NHL"/>
    <property type="match status" value="1"/>
</dbReference>
<dbReference type="Gene3D" id="2.40.10.500">
    <property type="match status" value="1"/>
</dbReference>
<accession>A0A518G4K4</accession>
<dbReference type="Proteomes" id="UP000318017">
    <property type="component" value="Chromosome"/>
</dbReference>
<feature type="chain" id="PRO_5022149218" evidence="4">
    <location>
        <begin position="29"/>
        <end position="424"/>
    </location>
</feature>
<evidence type="ECO:0000256" key="1">
    <source>
        <dbReference type="ARBA" id="ARBA00022737"/>
    </source>
</evidence>
<proteinExistence type="predicted"/>
<keyword evidence="6" id="KW-1185">Reference proteome</keyword>
<feature type="region of interest" description="Disordered" evidence="3">
    <location>
        <begin position="30"/>
        <end position="108"/>
    </location>
</feature>
<feature type="signal peptide" evidence="4">
    <location>
        <begin position="1"/>
        <end position="28"/>
    </location>
</feature>
<sequence length="424" mass="44806" precursor="true">MHVKISRFVALLAVIALSSNLLPLTSFAQEEAAPAAAAAEETKAEAPPAEEKAAEPPAAEEKPAAEPAEKPAEEAPAEEEKPAAEKEEKAAEPAKEEAAKEKPAKEEAAPDLLKAQVILEDLNNPCGVAIQPETGTIFVADSGNHQIVKIEDGKAVAVITDFPKDVYGKGPKVNIGPLGMHFLDKNTLIVGGGGMPDGEELLRAYKLPEDGSAIKADAMSVSFKLAETDEVKGEGNFYALASNGEAIFVSCNGDDTKGWVARAAIKDGTIADYERYLATKEATDVDAPVGMTFSPEGYLVVGQMGEINVPGDSLITFYDAASKKMLLNIPTGLHDISGIAYSGRGQMYVIDYAWADSTQGGLFQVLEDESTESKIRTKKLLSLDKPTAMAFDSDGSLLITVIGEADEEANSKGQLIRVPANAEL</sequence>